<dbReference type="Pfam" id="PF00126">
    <property type="entry name" value="HTH_1"/>
    <property type="match status" value="1"/>
</dbReference>
<dbReference type="STRING" id="390807.SAMN04488095_0530"/>
<gene>
    <name evidence="6" type="ORF">SAMN04488095_0530</name>
</gene>
<evidence type="ECO:0000313" key="6">
    <source>
        <dbReference type="EMBL" id="SFI33099.1"/>
    </source>
</evidence>
<comment type="similarity">
    <text evidence="1">Belongs to the LysR transcriptional regulatory family.</text>
</comment>
<dbReference type="InterPro" id="IPR005119">
    <property type="entry name" value="LysR_subst-bd"/>
</dbReference>
<sequence>MHRLRRSLPSLTALIAFEAAARTGGFTRAADELGVTQAAVSRRIAALEKDIGLPLFERRNRAVHLTDAGRDLFASVRTALDGLADTVERMRAPGARLTITVSVAFAHFLLLPRLSTFREAHPDIDLRVISEDAWTAPDDRQIDLGVRYGTPPFRGMRVVGSLDETLVPVCTPALADRLGPLTLTDLAQRRDIIKIDSASPEPGWLNWTAWFRQSGWTGGFAEARLRFSSYSDAAYAAMNGEGVALGWTRLLQRPLADGRLTTLPLSPVVPEDRHFILVPEGKPPSPERDAFAAWLADA</sequence>
<protein>
    <submittedName>
        <fullName evidence="6">DNA-binding transcriptional regulator, LysR family</fullName>
    </submittedName>
</protein>
<evidence type="ECO:0000256" key="4">
    <source>
        <dbReference type="ARBA" id="ARBA00023163"/>
    </source>
</evidence>
<dbReference type="InterPro" id="IPR036388">
    <property type="entry name" value="WH-like_DNA-bd_sf"/>
</dbReference>
<dbReference type="EMBL" id="FORA01000001">
    <property type="protein sequence ID" value="SFI33099.1"/>
    <property type="molecule type" value="Genomic_DNA"/>
</dbReference>
<dbReference type="InterPro" id="IPR000847">
    <property type="entry name" value="LysR_HTH_N"/>
</dbReference>
<proteinExistence type="inferred from homology"/>
<dbReference type="InterPro" id="IPR036390">
    <property type="entry name" value="WH_DNA-bd_sf"/>
</dbReference>
<dbReference type="Proteomes" id="UP000199110">
    <property type="component" value="Unassembled WGS sequence"/>
</dbReference>
<reference evidence="6 7" key="1">
    <citation type="submission" date="2016-10" db="EMBL/GenBank/DDBJ databases">
        <authorList>
            <person name="de Groot N.N."/>
        </authorList>
    </citation>
    <scope>NUCLEOTIDE SEQUENCE [LARGE SCALE GENOMIC DNA]</scope>
    <source>
        <strain evidence="6 7">DSM 19073</strain>
    </source>
</reference>
<keyword evidence="2" id="KW-0805">Transcription regulation</keyword>
<keyword evidence="7" id="KW-1185">Reference proteome</keyword>
<accession>A0A1I3HBU1</accession>
<evidence type="ECO:0000256" key="1">
    <source>
        <dbReference type="ARBA" id="ARBA00009437"/>
    </source>
</evidence>
<evidence type="ECO:0000313" key="7">
    <source>
        <dbReference type="Proteomes" id="UP000199110"/>
    </source>
</evidence>
<dbReference type="SUPFAM" id="SSF46785">
    <property type="entry name" value="Winged helix' DNA-binding domain"/>
    <property type="match status" value="1"/>
</dbReference>
<dbReference type="PANTHER" id="PTHR30537:SF5">
    <property type="entry name" value="HTH-TYPE TRANSCRIPTIONAL ACTIVATOR TTDR-RELATED"/>
    <property type="match status" value="1"/>
</dbReference>
<dbReference type="FunFam" id="1.10.10.10:FF:000038">
    <property type="entry name" value="Glycine cleavage system transcriptional activator"/>
    <property type="match status" value="1"/>
</dbReference>
<dbReference type="SUPFAM" id="SSF53850">
    <property type="entry name" value="Periplasmic binding protein-like II"/>
    <property type="match status" value="1"/>
</dbReference>
<dbReference type="PANTHER" id="PTHR30537">
    <property type="entry name" value="HTH-TYPE TRANSCRIPTIONAL REGULATOR"/>
    <property type="match status" value="1"/>
</dbReference>
<evidence type="ECO:0000259" key="5">
    <source>
        <dbReference type="PROSITE" id="PS50931"/>
    </source>
</evidence>
<evidence type="ECO:0000256" key="3">
    <source>
        <dbReference type="ARBA" id="ARBA00023125"/>
    </source>
</evidence>
<name>A0A1I3HBU1_9RHOB</name>
<dbReference type="Gene3D" id="3.40.190.10">
    <property type="entry name" value="Periplasmic binding protein-like II"/>
    <property type="match status" value="2"/>
</dbReference>
<dbReference type="InterPro" id="IPR058163">
    <property type="entry name" value="LysR-type_TF_proteobact-type"/>
</dbReference>
<feature type="domain" description="HTH lysR-type" evidence="5">
    <location>
        <begin position="9"/>
        <end position="66"/>
    </location>
</feature>
<dbReference type="RefSeq" id="WP_092776838.1">
    <property type="nucleotide sequence ID" value="NZ_FORA01000001.1"/>
</dbReference>
<dbReference type="PRINTS" id="PR00039">
    <property type="entry name" value="HTHLYSR"/>
</dbReference>
<dbReference type="GO" id="GO:0003700">
    <property type="term" value="F:DNA-binding transcription factor activity"/>
    <property type="evidence" value="ECO:0007669"/>
    <property type="project" value="InterPro"/>
</dbReference>
<dbReference type="GO" id="GO:0003677">
    <property type="term" value="F:DNA binding"/>
    <property type="evidence" value="ECO:0007669"/>
    <property type="project" value="UniProtKB-KW"/>
</dbReference>
<evidence type="ECO:0000256" key="2">
    <source>
        <dbReference type="ARBA" id="ARBA00023015"/>
    </source>
</evidence>
<dbReference type="OrthoDB" id="9813056at2"/>
<dbReference type="Pfam" id="PF03466">
    <property type="entry name" value="LysR_substrate"/>
    <property type="match status" value="1"/>
</dbReference>
<organism evidence="6 7">
    <name type="scientific">Jannaschia pohangensis</name>
    <dbReference type="NCBI Taxonomy" id="390807"/>
    <lineage>
        <taxon>Bacteria</taxon>
        <taxon>Pseudomonadati</taxon>
        <taxon>Pseudomonadota</taxon>
        <taxon>Alphaproteobacteria</taxon>
        <taxon>Rhodobacterales</taxon>
        <taxon>Roseobacteraceae</taxon>
        <taxon>Jannaschia</taxon>
    </lineage>
</organism>
<dbReference type="PROSITE" id="PS50931">
    <property type="entry name" value="HTH_LYSR"/>
    <property type="match status" value="1"/>
</dbReference>
<dbReference type="AlphaFoldDB" id="A0A1I3HBU1"/>
<dbReference type="Gene3D" id="1.10.10.10">
    <property type="entry name" value="Winged helix-like DNA-binding domain superfamily/Winged helix DNA-binding domain"/>
    <property type="match status" value="1"/>
</dbReference>
<keyword evidence="4" id="KW-0804">Transcription</keyword>
<keyword evidence="3 6" id="KW-0238">DNA-binding</keyword>